<dbReference type="PANTHER" id="PTHR31001:SF40">
    <property type="entry name" value="ZN(II)2CYS6 TRANSCRIPTION FACTOR (EUROFUNG)"/>
    <property type="match status" value="1"/>
</dbReference>
<evidence type="ECO:0000256" key="1">
    <source>
        <dbReference type="ARBA" id="ARBA00004123"/>
    </source>
</evidence>
<dbReference type="EMBL" id="LCWF01000070">
    <property type="protein sequence ID" value="KKY23200.1"/>
    <property type="molecule type" value="Genomic_DNA"/>
</dbReference>
<organism evidence="4 5">
    <name type="scientific">Phaeomoniella chlamydospora</name>
    <name type="common">Phaeoacremonium chlamydosporum</name>
    <dbReference type="NCBI Taxonomy" id="158046"/>
    <lineage>
        <taxon>Eukaryota</taxon>
        <taxon>Fungi</taxon>
        <taxon>Dikarya</taxon>
        <taxon>Ascomycota</taxon>
        <taxon>Pezizomycotina</taxon>
        <taxon>Eurotiomycetes</taxon>
        <taxon>Chaetothyriomycetidae</taxon>
        <taxon>Phaeomoniellales</taxon>
        <taxon>Phaeomoniellaceae</taxon>
        <taxon>Phaeomoniella</taxon>
    </lineage>
</organism>
<name>A0A0G2H342_PHACM</name>
<keyword evidence="5" id="KW-1185">Reference proteome</keyword>
<accession>A0A0G2H342</accession>
<dbReference type="PANTHER" id="PTHR31001">
    <property type="entry name" value="UNCHARACTERIZED TRANSCRIPTIONAL REGULATORY PROTEIN"/>
    <property type="match status" value="1"/>
</dbReference>
<keyword evidence="3" id="KW-0812">Transmembrane</keyword>
<sequence>MNDAVKVEDGANVLNTMVDSVKFDDFRNLFLDWYGRGSELNLGMPYLKFFVDAVAAEITAIRQSSDKRTSLLDLSRRLFENGNKPLVITVSTTLKDFCDQYTGVNLRWETVGVILTFIGTAAIEIVVPHSVATSEQDRQRLRLQMIHAGDACISFCESFDSLNDVQIVLLFVNYLLRSLFDGDQSYRTWRRLNDVTGALFAFGLHEPIEDANGLPFFLVQLRKRLFARVYSADISLATFLGRPPRGQDLADALSELDENGWNTRGQIRKSAVTRWSMIASLTREELLELLLGRDMANVPERIAKIRVDAQEAWESLPAFLRCSREELWSSDRLPRDLDTLHVLRILYLHNLFLIERAVTKYCRERTDASVAIASEMLTWVNDATVRRERLSRLGLTGLSWWVMAYGLPAAGVLALELLQQSRKKWASHIELVPRTRIIQDLSVLIVHMDVLVGPGDGNYQVGS</sequence>
<proteinExistence type="predicted"/>
<evidence type="ECO:0000256" key="2">
    <source>
        <dbReference type="ARBA" id="ARBA00023242"/>
    </source>
</evidence>
<evidence type="ECO:0000313" key="5">
    <source>
        <dbReference type="Proteomes" id="UP000053317"/>
    </source>
</evidence>
<protein>
    <submittedName>
        <fullName evidence="4">Putative c6 transcription factor</fullName>
    </submittedName>
</protein>
<reference evidence="4 5" key="1">
    <citation type="submission" date="2015-05" db="EMBL/GenBank/DDBJ databases">
        <title>Distinctive expansion of gene families associated with plant cell wall degradation and secondary metabolism in the genomes of grapevine trunk pathogens.</title>
        <authorList>
            <person name="Lawrence D.P."/>
            <person name="Travadon R."/>
            <person name="Rolshausen P.E."/>
            <person name="Baumgartner K."/>
        </authorList>
    </citation>
    <scope>NUCLEOTIDE SEQUENCE [LARGE SCALE GENOMIC DNA]</scope>
    <source>
        <strain evidence="4">UCRPC4</strain>
    </source>
</reference>
<dbReference type="GO" id="GO:0005634">
    <property type="term" value="C:nucleus"/>
    <property type="evidence" value="ECO:0007669"/>
    <property type="project" value="UniProtKB-SubCell"/>
</dbReference>
<comment type="caution">
    <text evidence="4">The sequence shown here is derived from an EMBL/GenBank/DDBJ whole genome shotgun (WGS) entry which is preliminary data.</text>
</comment>
<reference evidence="4 5" key="2">
    <citation type="submission" date="2015-05" db="EMBL/GenBank/DDBJ databases">
        <authorList>
            <person name="Morales-Cruz A."/>
            <person name="Amrine K.C."/>
            <person name="Cantu D."/>
        </authorList>
    </citation>
    <scope>NUCLEOTIDE SEQUENCE [LARGE SCALE GENOMIC DNA]</scope>
    <source>
        <strain evidence="4">UCRPC4</strain>
    </source>
</reference>
<dbReference type="OrthoDB" id="4898680at2759"/>
<comment type="subcellular location">
    <subcellularLocation>
        <location evidence="1">Nucleus</location>
    </subcellularLocation>
</comment>
<dbReference type="CDD" id="cd12148">
    <property type="entry name" value="fungal_TF_MHR"/>
    <property type="match status" value="1"/>
</dbReference>
<feature type="transmembrane region" description="Helical" evidence="3">
    <location>
        <begin position="398"/>
        <end position="418"/>
    </location>
</feature>
<dbReference type="AlphaFoldDB" id="A0A0G2H342"/>
<keyword evidence="3" id="KW-0472">Membrane</keyword>
<keyword evidence="2" id="KW-0539">Nucleus</keyword>
<dbReference type="InterPro" id="IPR050613">
    <property type="entry name" value="Sec_Metabolite_Reg"/>
</dbReference>
<dbReference type="Proteomes" id="UP000053317">
    <property type="component" value="Unassembled WGS sequence"/>
</dbReference>
<evidence type="ECO:0000256" key="3">
    <source>
        <dbReference type="SAM" id="Phobius"/>
    </source>
</evidence>
<gene>
    <name evidence="4" type="ORF">UCRPC4_g02985</name>
</gene>
<evidence type="ECO:0000313" key="4">
    <source>
        <dbReference type="EMBL" id="KKY23200.1"/>
    </source>
</evidence>
<keyword evidence="3" id="KW-1133">Transmembrane helix</keyword>